<evidence type="ECO:0000256" key="2">
    <source>
        <dbReference type="ARBA" id="ARBA00022679"/>
    </source>
</evidence>
<dbReference type="PIRSF" id="PIRSF000429">
    <property type="entry name" value="Ac-CoA_Ac_transf"/>
    <property type="match status" value="1"/>
</dbReference>
<sequence length="396" mass="41743">MKFDNAFIPCGFAWSSPFVRWQGTLADVSSMDLGVTVTNDALAQRDFDPQRLTQLVMGTTVPQADSFYAVPWTAARIGAPGITGPDISQACATAVACVASAAATVDNDPDETVLALTTDRTSNGPLMIYPKSRSMGGSPDTEHWVLDNFAADPATGKAMVATAENVAAEAGFTREALDDVSLLRYRQYEQSLAGDRAFQRRYMQPVRLTDRKGRVTEISADEGISPTTAEGLAELKPMAGGVITLGMQTHPADGTAGTLICGQATARELSNGNGIVRLIATGFGRAAAAHMPKAPVLAAERALASAGLSYHDIKLVNTHNPFAVNDLWLEKQTGFPLDRTNIYGSSLIYGHPQGPTGLRSIAELIEALRLEGGGLGLFTGCAAGDTAAALVIEVRD</sequence>
<evidence type="ECO:0000259" key="5">
    <source>
        <dbReference type="Pfam" id="PF00108"/>
    </source>
</evidence>
<dbReference type="Pfam" id="PF00108">
    <property type="entry name" value="Thiolase_N"/>
    <property type="match status" value="1"/>
</dbReference>
<dbReference type="PANTHER" id="PTHR18919:SF107">
    <property type="entry name" value="ACETYL-COA ACETYLTRANSFERASE, CYTOSOLIC"/>
    <property type="match status" value="1"/>
</dbReference>
<evidence type="ECO:0000259" key="6">
    <source>
        <dbReference type="Pfam" id="PF02803"/>
    </source>
</evidence>
<dbReference type="GO" id="GO:0016746">
    <property type="term" value="F:acyltransferase activity"/>
    <property type="evidence" value="ECO:0007669"/>
    <property type="project" value="UniProtKB-KW"/>
</dbReference>
<feature type="domain" description="Thiolase N-terminal" evidence="5">
    <location>
        <begin position="16"/>
        <end position="262"/>
    </location>
</feature>
<proteinExistence type="inferred from homology"/>
<reference evidence="7 8" key="1">
    <citation type="submission" date="2023-09" db="EMBL/GenBank/DDBJ databases">
        <authorList>
            <person name="Rey-Velasco X."/>
        </authorList>
    </citation>
    <scope>NUCLEOTIDE SEQUENCE [LARGE SCALE GENOMIC DNA]</scope>
    <source>
        <strain evidence="7 8">P385</strain>
    </source>
</reference>
<dbReference type="EC" id="2.3.1.-" evidence="7"/>
<dbReference type="EMBL" id="JAVRHY010000002">
    <property type="protein sequence ID" value="MDT0617428.1"/>
    <property type="molecule type" value="Genomic_DNA"/>
</dbReference>
<dbReference type="InterPro" id="IPR020617">
    <property type="entry name" value="Thiolase_C"/>
</dbReference>
<evidence type="ECO:0000256" key="3">
    <source>
        <dbReference type="ARBA" id="ARBA00023315"/>
    </source>
</evidence>
<keyword evidence="8" id="KW-1185">Reference proteome</keyword>
<dbReference type="Gene3D" id="3.40.47.10">
    <property type="match status" value="2"/>
</dbReference>
<dbReference type="Pfam" id="PF02803">
    <property type="entry name" value="Thiolase_C"/>
    <property type="match status" value="1"/>
</dbReference>
<accession>A0ABU3B805</accession>
<protein>
    <submittedName>
        <fullName evidence="7">Thiolase family protein</fullName>
        <ecNumber evidence="7">2.3.1.-</ecNumber>
    </submittedName>
</protein>
<evidence type="ECO:0000256" key="4">
    <source>
        <dbReference type="RuleBase" id="RU003557"/>
    </source>
</evidence>
<organism evidence="7 8">
    <name type="scientific">Spectribacter acetivorans</name>
    <dbReference type="NCBI Taxonomy" id="3075603"/>
    <lineage>
        <taxon>Bacteria</taxon>
        <taxon>Pseudomonadati</taxon>
        <taxon>Pseudomonadota</taxon>
        <taxon>Gammaproteobacteria</taxon>
        <taxon>Salinisphaerales</taxon>
        <taxon>Salinisphaeraceae</taxon>
        <taxon>Spectribacter</taxon>
    </lineage>
</organism>
<dbReference type="InterPro" id="IPR016039">
    <property type="entry name" value="Thiolase-like"/>
</dbReference>
<keyword evidence="3 4" id="KW-0012">Acyltransferase</keyword>
<feature type="domain" description="Thiolase C-terminal" evidence="6">
    <location>
        <begin position="287"/>
        <end position="393"/>
    </location>
</feature>
<dbReference type="InterPro" id="IPR020616">
    <property type="entry name" value="Thiolase_N"/>
</dbReference>
<dbReference type="CDD" id="cd00751">
    <property type="entry name" value="thiolase"/>
    <property type="match status" value="1"/>
</dbReference>
<comment type="caution">
    <text evidence="7">The sequence shown here is derived from an EMBL/GenBank/DDBJ whole genome shotgun (WGS) entry which is preliminary data.</text>
</comment>
<comment type="similarity">
    <text evidence="1 4">Belongs to the thiolase-like superfamily. Thiolase family.</text>
</comment>
<evidence type="ECO:0000256" key="1">
    <source>
        <dbReference type="ARBA" id="ARBA00010982"/>
    </source>
</evidence>
<evidence type="ECO:0000313" key="7">
    <source>
        <dbReference type="EMBL" id="MDT0617428.1"/>
    </source>
</evidence>
<evidence type="ECO:0000313" key="8">
    <source>
        <dbReference type="Proteomes" id="UP001259982"/>
    </source>
</evidence>
<dbReference type="Proteomes" id="UP001259982">
    <property type="component" value="Unassembled WGS sequence"/>
</dbReference>
<dbReference type="SUPFAM" id="SSF53901">
    <property type="entry name" value="Thiolase-like"/>
    <property type="match status" value="1"/>
</dbReference>
<gene>
    <name evidence="7" type="ORF">RM531_03000</name>
</gene>
<dbReference type="RefSeq" id="WP_311657196.1">
    <property type="nucleotide sequence ID" value="NZ_JAVRHY010000002.1"/>
</dbReference>
<keyword evidence="2 4" id="KW-0808">Transferase</keyword>
<dbReference type="PANTHER" id="PTHR18919">
    <property type="entry name" value="ACETYL-COA C-ACYLTRANSFERASE"/>
    <property type="match status" value="1"/>
</dbReference>
<dbReference type="InterPro" id="IPR002155">
    <property type="entry name" value="Thiolase"/>
</dbReference>
<name>A0ABU3B805_9GAMM</name>